<sequence>MSAPPEEFYSEERWQNWLDRIRDEDIDPENEDSARLLLNLQDDVAIAVAKIVTAYDDEDIDEETALSELTDIRETVLGEVDFEDEEKAMLIDGVQTSLLCVFYAAEEYVAHGPAEEAPVEEYIREAEKAESAEDLDSALGLVAAGGTRIFAGDELDISVMEEMEYGLVTEWANGLDSIQSAMSDPELVEEDDE</sequence>
<reference evidence="2" key="3">
    <citation type="submission" date="2016-11" db="EMBL/GenBank/DDBJ databases">
        <authorList>
            <person name="Jaros S."/>
            <person name="Januszkiewicz K."/>
            <person name="Wedrychowicz H."/>
        </authorList>
    </citation>
    <scope>NUCLEOTIDE SEQUENCE [LARGE SCALE GENOMIC DNA]</scope>
    <source>
        <strain evidence="2">DX253</strain>
    </source>
</reference>
<gene>
    <name evidence="2" type="ORF">SAMN05444342_1518</name>
    <name evidence="1" type="ORF">ZOD2009_05677</name>
</gene>
<dbReference type="EMBL" id="AEMG01000004">
    <property type="protein sequence ID" value="EFW93329.1"/>
    <property type="molecule type" value="Genomic_DNA"/>
</dbReference>
<evidence type="ECO:0000313" key="1">
    <source>
        <dbReference type="EMBL" id="EFW93329.1"/>
    </source>
</evidence>
<dbReference type="eggNOG" id="arCOG04411">
    <property type="taxonomic scope" value="Archaea"/>
</dbReference>
<dbReference type="PIRSF" id="PIRSF022079">
    <property type="entry name" value="UCP022079"/>
    <property type="match status" value="1"/>
</dbReference>
<evidence type="ECO:0000313" key="4">
    <source>
        <dbReference type="Proteomes" id="UP000184203"/>
    </source>
</evidence>
<evidence type="ECO:0008006" key="5">
    <source>
        <dbReference type="Google" id="ProtNLM"/>
    </source>
</evidence>
<protein>
    <recommendedName>
        <fullName evidence="5">DUF2150 family protein</fullName>
    </recommendedName>
</protein>
<keyword evidence="4" id="KW-1185">Reference proteome</keyword>
<dbReference type="EMBL" id="FRAN01000002">
    <property type="protein sequence ID" value="SHK51547.1"/>
    <property type="molecule type" value="Genomic_DNA"/>
</dbReference>
<dbReference type="AlphaFoldDB" id="E7QQR5"/>
<dbReference type="OrthoDB" id="145435at2157"/>
<organism evidence="1 3">
    <name type="scientific">Haladaptatus paucihalophilus DX253</name>
    <dbReference type="NCBI Taxonomy" id="797209"/>
    <lineage>
        <taxon>Archaea</taxon>
        <taxon>Methanobacteriati</taxon>
        <taxon>Methanobacteriota</taxon>
        <taxon>Stenosarchaea group</taxon>
        <taxon>Halobacteria</taxon>
        <taxon>Halobacteriales</taxon>
        <taxon>Haladaptataceae</taxon>
        <taxon>Haladaptatus</taxon>
    </lineage>
</organism>
<dbReference type="RefSeq" id="WP_007977838.1">
    <property type="nucleotide sequence ID" value="NZ_AEMG01000004.1"/>
</dbReference>
<evidence type="ECO:0000313" key="3">
    <source>
        <dbReference type="Proteomes" id="UP000003751"/>
    </source>
</evidence>
<name>E7QQR5_HALPU</name>
<dbReference type="PATRIC" id="fig|797209.4.peg.1133"/>
<dbReference type="STRING" id="797209.GCA_000376445_01249"/>
<reference evidence="1 3" key="1">
    <citation type="journal article" date="2014" name="ISME J.">
        <title>Trehalose/2-sulfotrehalose biosynthesis and glycine-betaine uptake are widely spread mechanisms for osmoadaptation in the Halobacteriales.</title>
        <authorList>
            <person name="Youssef N.H."/>
            <person name="Savage-Ashlock K.N."/>
            <person name="McCully A.L."/>
            <person name="Luedtke B."/>
            <person name="Shaw E.I."/>
            <person name="Hoff W.D."/>
            <person name="Elshahed M.S."/>
        </authorList>
    </citation>
    <scope>NUCLEOTIDE SEQUENCE [LARGE SCALE GENOMIC DNA]</scope>
    <source>
        <strain evidence="1 3">DX253</strain>
    </source>
</reference>
<dbReference type="Proteomes" id="UP000184203">
    <property type="component" value="Unassembled WGS sequence"/>
</dbReference>
<evidence type="ECO:0000313" key="2">
    <source>
        <dbReference type="EMBL" id="SHK51547.1"/>
    </source>
</evidence>
<dbReference type="Pfam" id="PF09920">
    <property type="entry name" value="DUF2150"/>
    <property type="match status" value="1"/>
</dbReference>
<accession>E7QQR5</accession>
<reference evidence="4" key="2">
    <citation type="submission" date="2016-11" db="EMBL/GenBank/DDBJ databases">
        <authorList>
            <person name="Varghese N."/>
            <person name="Submissions S."/>
        </authorList>
    </citation>
    <scope>NUCLEOTIDE SEQUENCE [LARGE SCALE GENOMIC DNA]</scope>
    <source>
        <strain evidence="4">DX253</strain>
    </source>
</reference>
<dbReference type="InterPro" id="IPR014518">
    <property type="entry name" value="UCP022079"/>
</dbReference>
<proteinExistence type="predicted"/>
<dbReference type="Proteomes" id="UP000003751">
    <property type="component" value="Unassembled WGS sequence"/>
</dbReference>